<feature type="compositionally biased region" description="Low complexity" evidence="13">
    <location>
        <begin position="31"/>
        <end position="44"/>
    </location>
</feature>
<evidence type="ECO:0000259" key="14">
    <source>
        <dbReference type="PROSITE" id="PS50051"/>
    </source>
</evidence>
<dbReference type="PANTHER" id="PTHR11630:SF43">
    <property type="entry name" value="DNA REPLICATION LICENSING FACTOR MCM6"/>
    <property type="match status" value="1"/>
</dbReference>
<dbReference type="Gene3D" id="2.40.50.140">
    <property type="entry name" value="Nucleic acid-binding proteins"/>
    <property type="match status" value="1"/>
</dbReference>
<dbReference type="GO" id="GO:0006270">
    <property type="term" value="P:DNA replication initiation"/>
    <property type="evidence" value="ECO:0007669"/>
    <property type="project" value="InterPro"/>
</dbReference>
<evidence type="ECO:0000256" key="9">
    <source>
        <dbReference type="ARBA" id="ARBA00023125"/>
    </source>
</evidence>
<dbReference type="PROSITE" id="PS50051">
    <property type="entry name" value="MCM_2"/>
    <property type="match status" value="1"/>
</dbReference>
<dbReference type="InterPro" id="IPR027925">
    <property type="entry name" value="MCM_N"/>
</dbReference>
<feature type="region of interest" description="Disordered" evidence="13">
    <location>
        <begin position="1"/>
        <end position="74"/>
    </location>
</feature>
<dbReference type="GO" id="GO:0042555">
    <property type="term" value="C:MCM complex"/>
    <property type="evidence" value="ECO:0007669"/>
    <property type="project" value="InterPro"/>
</dbReference>
<dbReference type="GO" id="GO:0031261">
    <property type="term" value="C:DNA replication preinitiation complex"/>
    <property type="evidence" value="ECO:0007669"/>
    <property type="project" value="UniProtKB-ARBA"/>
</dbReference>
<feature type="domain" description="MCM C-terminal AAA(+) ATPase" evidence="14">
    <location>
        <begin position="484"/>
        <end position="690"/>
    </location>
</feature>
<dbReference type="InterPro" id="IPR033762">
    <property type="entry name" value="MCM_OB"/>
</dbReference>
<dbReference type="Gene3D" id="2.20.28.10">
    <property type="match status" value="1"/>
</dbReference>
<proteinExistence type="inferred from homology"/>
<dbReference type="Gene3D" id="3.40.50.300">
    <property type="entry name" value="P-loop containing nucleotide triphosphate hydrolases"/>
    <property type="match status" value="1"/>
</dbReference>
<evidence type="ECO:0000256" key="11">
    <source>
        <dbReference type="ARBA" id="ARBA00023306"/>
    </source>
</evidence>
<dbReference type="GO" id="GO:0043596">
    <property type="term" value="C:nuclear replication fork"/>
    <property type="evidence" value="ECO:0007669"/>
    <property type="project" value="UniProtKB-ARBA"/>
</dbReference>
<evidence type="ECO:0000256" key="13">
    <source>
        <dbReference type="SAM" id="MobiDB-lite"/>
    </source>
</evidence>
<dbReference type="InterPro" id="IPR018525">
    <property type="entry name" value="MCM_CS"/>
</dbReference>
<dbReference type="GO" id="GO:0005656">
    <property type="term" value="C:nuclear pre-replicative complex"/>
    <property type="evidence" value="ECO:0007669"/>
    <property type="project" value="UniProtKB-ARBA"/>
</dbReference>
<evidence type="ECO:0000256" key="4">
    <source>
        <dbReference type="ARBA" id="ARBA00022705"/>
    </source>
</evidence>
<evidence type="ECO:0000256" key="1">
    <source>
        <dbReference type="ARBA" id="ARBA00004123"/>
    </source>
</evidence>
<dbReference type="PRINTS" id="PR01662">
    <property type="entry name" value="MCMPROTEIN6"/>
</dbReference>
<dbReference type="Pfam" id="PF18263">
    <property type="entry name" value="WHD_MCM6"/>
    <property type="match status" value="1"/>
</dbReference>
<feature type="region of interest" description="Disordered" evidence="13">
    <location>
        <begin position="191"/>
        <end position="212"/>
    </location>
</feature>
<keyword evidence="7" id="KW-0347">Helicase</keyword>
<evidence type="ECO:0000313" key="15">
    <source>
        <dbReference type="EMBL" id="USP75942.1"/>
    </source>
</evidence>
<sequence>MSSLLDLALNSDAAPTPSSAIGNDARTPLMRSSSARPRGPPSESAGANSDIEGDPDDEIIGARVPGRRTNAPRTDIPKVVDVTGETLSLRFQEFLESYTEDPSSSALPTSSAVPTTDKYYIAQIRGMRLYGLSTLYVDYTHLLRHEDGILAAAIASEYYRFLPYMVRSLHNLIAKYEPKYFRQHKQPASTASVTATSNAGNSASQNESLNEKTANQQTDKLFTLAFYNLPLVSRIRQIRTTSIGSLLSISGTVTRTSEVRPELSMATFVCEICNTVVPNIEQTFKYTEPTQCPNITCMNREGWRLDIRQSTFVDWQKVRIQENSSEIPTGSMPRTMDVILRGEMVDRAKAGEKCIFTGTVIVIPDVSQFRVPGVRPQAMRDTANTTRGNDVSGSGVSGLKALGVRDLTYRMSFLACMVSPDHSTPGQSSNHHLTGQASNILASLGQGQIESNATSGEEAQEEYLGTLTAAEIQDLKDMVHKPNIFMRLVDSIAPMVYGHQVIKKGLLLQLMGGVSKETPEGMALRGDINICIVGDPSTSKSQFLKYICSFLPRAVYTSGKASSAAGLTAAVVKDEETGEFTIEAGALMLADNGICAIDEFDKMDVADQVAIHEAMEQQTISIAKAGIQATLNARTSILAAANPVGGRYNRKTTLRANVNMSAPIMSRFDLFFVVLDECDEAIDRHLAEHIVGIHQHRDEAVDPEFNTEQLQRYIRFARTFRPEFTDEAKETLVEKYKELRADDAQGGIGRNSYRITVRQLESMIRLSEAIAKANCVTDITPEFVKEAYNLLRQSIISVEKDDVEVEDDDDEALLAAAAAAEQDGDAAMTEDQQEAPRDRTATPAVPPREKTKITHDKYVAMRNMFVKRVNADQEETQDGVEEEELLVWYLEQKENELETQEDLEKERALAKKVLKKVVKFTVGQAGIRCQVEHITGSPRSDFVGKVASDDVAEGLDHVNDGGALAGAQVPGLDTGLLLAQVVEGLQVAAGQVEDVDVVANGCTILAGVVATKHEKFVALADRNLSQQGQKIVRDTQWVFAHDAAGMRTSGVEVSQQGGIPLCNFLFILSGLACVVALSLDCVCDCALDGGLCATVDIGRADGAMFGDGNHIRDARRVTVDGRGGREDNVVDIVLNHGGQERNGAANVDAVPEIRVRWKKTVWKSRVLTDLEGGEMDDIVNVWVLIKDLVESSFIGDVALVEGRSLAADELDAVDDFDRGIVEVVDNDDLVVCLEKGEGSEGANVTGTTVLWLETMDLGHDMRQHGGVEG</sequence>
<dbReference type="OrthoDB" id="1744952at2759"/>
<evidence type="ECO:0000256" key="5">
    <source>
        <dbReference type="ARBA" id="ARBA00022741"/>
    </source>
</evidence>
<dbReference type="SMART" id="SM00350">
    <property type="entry name" value="MCM"/>
    <property type="match status" value="1"/>
</dbReference>
<dbReference type="PANTHER" id="PTHR11630">
    <property type="entry name" value="DNA REPLICATION LICENSING FACTOR MCM FAMILY MEMBER"/>
    <property type="match status" value="1"/>
</dbReference>
<dbReference type="InterPro" id="IPR012340">
    <property type="entry name" value="NA-bd_OB-fold"/>
</dbReference>
<dbReference type="Gene3D" id="3.30.1640.10">
    <property type="entry name" value="mini-chromosome maintenance (MCM) complex, chain A, domain 1"/>
    <property type="match status" value="1"/>
</dbReference>
<dbReference type="InterPro" id="IPR027417">
    <property type="entry name" value="P-loop_NTPase"/>
</dbReference>
<comment type="subcellular location">
    <subcellularLocation>
        <location evidence="1">Nucleus</location>
    </subcellularLocation>
</comment>
<dbReference type="PROSITE" id="PS00847">
    <property type="entry name" value="MCM_1"/>
    <property type="match status" value="1"/>
</dbReference>
<gene>
    <name evidence="15" type="ORF">yc1106_03216</name>
</gene>
<dbReference type="GO" id="GO:0016787">
    <property type="term" value="F:hydrolase activity"/>
    <property type="evidence" value="ECO:0007669"/>
    <property type="project" value="UniProtKB-KW"/>
</dbReference>
<dbReference type="PRINTS" id="PR01657">
    <property type="entry name" value="MCMFAMILY"/>
</dbReference>
<dbReference type="EC" id="3.6.4.12" evidence="3"/>
<accession>A0A9Q8Z472</accession>
<dbReference type="Gene3D" id="1.20.58.870">
    <property type="match status" value="1"/>
</dbReference>
<keyword evidence="6" id="KW-0378">Hydrolase</keyword>
<dbReference type="VEuPathDB" id="FungiDB:yc1106_03216"/>
<dbReference type="FunFam" id="3.30.1640.10:FF:000009">
    <property type="entry name" value="DNA helicase"/>
    <property type="match status" value="1"/>
</dbReference>
<dbReference type="EMBL" id="CP089275">
    <property type="protein sequence ID" value="USP75942.1"/>
    <property type="molecule type" value="Genomic_DNA"/>
</dbReference>
<keyword evidence="9 12" id="KW-0238">DNA-binding</keyword>
<dbReference type="InterPro" id="IPR041562">
    <property type="entry name" value="MCM_lid"/>
</dbReference>
<dbReference type="SUPFAM" id="SSF52540">
    <property type="entry name" value="P-loop containing nucleoside triphosphate hydrolases"/>
    <property type="match status" value="1"/>
</dbReference>
<organism evidence="15 16">
    <name type="scientific">Curvularia clavata</name>
    <dbReference type="NCBI Taxonomy" id="95742"/>
    <lineage>
        <taxon>Eukaryota</taxon>
        <taxon>Fungi</taxon>
        <taxon>Dikarya</taxon>
        <taxon>Ascomycota</taxon>
        <taxon>Pezizomycotina</taxon>
        <taxon>Dothideomycetes</taxon>
        <taxon>Pleosporomycetidae</taxon>
        <taxon>Pleosporales</taxon>
        <taxon>Pleosporineae</taxon>
        <taxon>Pleosporaceae</taxon>
        <taxon>Curvularia</taxon>
    </lineage>
</organism>
<protein>
    <recommendedName>
        <fullName evidence="3">DNA helicase</fullName>
        <ecNumber evidence="3">3.6.4.12</ecNumber>
    </recommendedName>
</protein>
<evidence type="ECO:0000313" key="16">
    <source>
        <dbReference type="Proteomes" id="UP001056012"/>
    </source>
</evidence>
<dbReference type="GO" id="GO:0003697">
    <property type="term" value="F:single-stranded DNA binding"/>
    <property type="evidence" value="ECO:0007669"/>
    <property type="project" value="TreeGrafter"/>
</dbReference>
<dbReference type="GO" id="GO:0005524">
    <property type="term" value="F:ATP binding"/>
    <property type="evidence" value="ECO:0007669"/>
    <property type="project" value="UniProtKB-KW"/>
</dbReference>
<evidence type="ECO:0000256" key="6">
    <source>
        <dbReference type="ARBA" id="ARBA00022801"/>
    </source>
</evidence>
<dbReference type="FunFam" id="3.40.50.300:FF:000115">
    <property type="entry name" value="DNA helicase"/>
    <property type="match status" value="1"/>
</dbReference>
<name>A0A9Q8Z472_CURCL</name>
<dbReference type="AlphaFoldDB" id="A0A9Q8Z472"/>
<feature type="compositionally biased region" description="Low complexity" evidence="13">
    <location>
        <begin position="191"/>
        <end position="206"/>
    </location>
</feature>
<dbReference type="InterPro" id="IPR041024">
    <property type="entry name" value="Mcm6_C"/>
</dbReference>
<evidence type="ECO:0000256" key="12">
    <source>
        <dbReference type="RuleBase" id="RU004070"/>
    </source>
</evidence>
<dbReference type="GO" id="GO:0097373">
    <property type="term" value="C:MCM core complex"/>
    <property type="evidence" value="ECO:0007669"/>
    <property type="project" value="UniProtKB-ARBA"/>
</dbReference>
<evidence type="ECO:0000256" key="8">
    <source>
        <dbReference type="ARBA" id="ARBA00022840"/>
    </source>
</evidence>
<dbReference type="Proteomes" id="UP001056012">
    <property type="component" value="Chromosome 2"/>
</dbReference>
<evidence type="ECO:0000256" key="2">
    <source>
        <dbReference type="ARBA" id="ARBA00008010"/>
    </source>
</evidence>
<keyword evidence="11" id="KW-0131">Cell cycle</keyword>
<dbReference type="Pfam" id="PF14551">
    <property type="entry name" value="MCM_N"/>
    <property type="match status" value="1"/>
</dbReference>
<feature type="compositionally biased region" description="Low complexity" evidence="13">
    <location>
        <begin position="1"/>
        <end position="14"/>
    </location>
</feature>
<reference evidence="15" key="1">
    <citation type="submission" date="2021-12" db="EMBL/GenBank/DDBJ databases">
        <title>Curvularia clavata genome.</title>
        <authorList>
            <person name="Cao Y."/>
        </authorList>
    </citation>
    <scope>NUCLEOTIDE SEQUENCE</scope>
    <source>
        <strain evidence="15">Yc1106</strain>
    </source>
</reference>
<comment type="similarity">
    <text evidence="2 12">Belongs to the MCM family.</text>
</comment>
<dbReference type="CDD" id="cd17757">
    <property type="entry name" value="MCM6"/>
    <property type="match status" value="1"/>
</dbReference>
<dbReference type="InterPro" id="IPR008049">
    <property type="entry name" value="MCM6"/>
</dbReference>
<dbReference type="GO" id="GO:1990518">
    <property type="term" value="F:single-stranded 3'-5' DNA helicase activity"/>
    <property type="evidence" value="ECO:0007669"/>
    <property type="project" value="TreeGrafter"/>
</dbReference>
<keyword evidence="8 12" id="KW-0067">ATP-binding</keyword>
<evidence type="ECO:0000256" key="10">
    <source>
        <dbReference type="ARBA" id="ARBA00023242"/>
    </source>
</evidence>
<dbReference type="Pfam" id="PF17855">
    <property type="entry name" value="MCM_lid"/>
    <property type="match status" value="1"/>
</dbReference>
<keyword evidence="16" id="KW-1185">Reference proteome</keyword>
<dbReference type="GO" id="GO:0006279">
    <property type="term" value="P:premeiotic DNA replication"/>
    <property type="evidence" value="ECO:0007669"/>
    <property type="project" value="UniProtKB-ARBA"/>
</dbReference>
<dbReference type="GO" id="GO:1902969">
    <property type="term" value="P:mitotic DNA replication"/>
    <property type="evidence" value="ECO:0007669"/>
    <property type="project" value="TreeGrafter"/>
</dbReference>
<keyword evidence="10" id="KW-0539">Nucleus</keyword>
<evidence type="ECO:0000256" key="3">
    <source>
        <dbReference type="ARBA" id="ARBA00012551"/>
    </source>
</evidence>
<dbReference type="SUPFAM" id="SSF50249">
    <property type="entry name" value="Nucleic acid-binding proteins"/>
    <property type="match status" value="1"/>
</dbReference>
<feature type="region of interest" description="Disordered" evidence="13">
    <location>
        <begin position="821"/>
        <end position="847"/>
    </location>
</feature>
<dbReference type="InterPro" id="IPR001208">
    <property type="entry name" value="MCM_dom"/>
</dbReference>
<keyword evidence="4" id="KW-0235">DNA replication</keyword>
<dbReference type="FunFam" id="2.20.28.10:FF:000003">
    <property type="entry name" value="DNA helicase"/>
    <property type="match status" value="1"/>
</dbReference>
<dbReference type="GO" id="GO:0000727">
    <property type="term" value="P:double-strand break repair via break-induced replication"/>
    <property type="evidence" value="ECO:0007669"/>
    <property type="project" value="TreeGrafter"/>
</dbReference>
<dbReference type="InterPro" id="IPR031327">
    <property type="entry name" value="MCM"/>
</dbReference>
<evidence type="ECO:0000256" key="7">
    <source>
        <dbReference type="ARBA" id="ARBA00022806"/>
    </source>
</evidence>
<dbReference type="Pfam" id="PF00493">
    <property type="entry name" value="MCM"/>
    <property type="match status" value="1"/>
</dbReference>
<keyword evidence="5 12" id="KW-0547">Nucleotide-binding</keyword>
<dbReference type="Pfam" id="PF17207">
    <property type="entry name" value="MCM_OB"/>
    <property type="match status" value="1"/>
</dbReference>